<dbReference type="EMBL" id="JAUJYO010000019">
    <property type="protein sequence ID" value="KAK1288407.1"/>
    <property type="molecule type" value="Genomic_DNA"/>
</dbReference>
<evidence type="ECO:0000256" key="5">
    <source>
        <dbReference type="ARBA" id="ARBA00023242"/>
    </source>
</evidence>
<evidence type="ECO:0000256" key="1">
    <source>
        <dbReference type="ARBA" id="ARBA00004123"/>
    </source>
</evidence>
<keyword evidence="2" id="KW-0479">Metal-binding</keyword>
<keyword evidence="4" id="KW-0862">Zinc</keyword>
<feature type="region of interest" description="Disordered" evidence="6">
    <location>
        <begin position="480"/>
        <end position="516"/>
    </location>
</feature>
<reference evidence="8" key="1">
    <citation type="journal article" date="2023" name="Nat. Commun.">
        <title>Diploid and tetraploid genomes of Acorus and the evolution of monocots.</title>
        <authorList>
            <person name="Ma L."/>
            <person name="Liu K.W."/>
            <person name="Li Z."/>
            <person name="Hsiao Y.Y."/>
            <person name="Qi Y."/>
            <person name="Fu T."/>
            <person name="Tang G.D."/>
            <person name="Zhang D."/>
            <person name="Sun W.H."/>
            <person name="Liu D.K."/>
            <person name="Li Y."/>
            <person name="Chen G.Z."/>
            <person name="Liu X.D."/>
            <person name="Liao X.Y."/>
            <person name="Jiang Y.T."/>
            <person name="Yu X."/>
            <person name="Hao Y."/>
            <person name="Huang J."/>
            <person name="Zhao X.W."/>
            <person name="Ke S."/>
            <person name="Chen Y.Y."/>
            <person name="Wu W.L."/>
            <person name="Hsu J.L."/>
            <person name="Lin Y.F."/>
            <person name="Huang M.D."/>
            <person name="Li C.Y."/>
            <person name="Huang L."/>
            <person name="Wang Z.W."/>
            <person name="Zhao X."/>
            <person name="Zhong W.Y."/>
            <person name="Peng D.H."/>
            <person name="Ahmad S."/>
            <person name="Lan S."/>
            <person name="Zhang J.S."/>
            <person name="Tsai W.C."/>
            <person name="Van de Peer Y."/>
            <person name="Liu Z.J."/>
        </authorList>
    </citation>
    <scope>NUCLEOTIDE SEQUENCE</scope>
    <source>
        <strain evidence="8">CP</strain>
    </source>
</reference>
<dbReference type="Gene3D" id="2.60.40.10">
    <property type="entry name" value="Immunoglobulins"/>
    <property type="match status" value="1"/>
</dbReference>
<protein>
    <submittedName>
        <fullName evidence="8">VIN3-like protein 1</fullName>
    </submittedName>
</protein>
<evidence type="ECO:0000259" key="7">
    <source>
        <dbReference type="PROSITE" id="PS50853"/>
    </source>
</evidence>
<evidence type="ECO:0000313" key="9">
    <source>
        <dbReference type="Proteomes" id="UP001180020"/>
    </source>
</evidence>
<dbReference type="InterPro" id="IPR032881">
    <property type="entry name" value="Oberon-like_PHD"/>
</dbReference>
<proteinExistence type="predicted"/>
<dbReference type="GO" id="GO:0010048">
    <property type="term" value="P:vernalization response"/>
    <property type="evidence" value="ECO:0007669"/>
    <property type="project" value="InterPro"/>
</dbReference>
<dbReference type="Pfam" id="PF23376">
    <property type="entry name" value="Fn3_VIN3"/>
    <property type="match status" value="1"/>
</dbReference>
<dbReference type="Proteomes" id="UP001180020">
    <property type="component" value="Unassembled WGS sequence"/>
</dbReference>
<dbReference type="GO" id="GO:0008270">
    <property type="term" value="F:zinc ion binding"/>
    <property type="evidence" value="ECO:0007669"/>
    <property type="project" value="UniProtKB-KW"/>
</dbReference>
<keyword evidence="3" id="KW-0863">Zinc-finger</keyword>
<dbReference type="InterPro" id="IPR013783">
    <property type="entry name" value="Ig-like_fold"/>
</dbReference>
<dbReference type="InterPro" id="IPR058585">
    <property type="entry name" value="Fn3_VIN3"/>
</dbReference>
<evidence type="ECO:0000256" key="2">
    <source>
        <dbReference type="ARBA" id="ARBA00022723"/>
    </source>
</evidence>
<dbReference type="InterPro" id="IPR056990">
    <property type="entry name" value="VIN3-like_C"/>
</dbReference>
<dbReference type="SUPFAM" id="SSF49265">
    <property type="entry name" value="Fibronectin type III"/>
    <property type="match status" value="1"/>
</dbReference>
<comment type="caution">
    <text evidence="8">The sequence shown here is derived from an EMBL/GenBank/DDBJ whole genome shotgun (WGS) entry which is preliminary data.</text>
</comment>
<dbReference type="InterPro" id="IPR003961">
    <property type="entry name" value="FN3_dom"/>
</dbReference>
<gene>
    <name evidence="8" type="primary">VIL1</name>
    <name evidence="8" type="ORF">QJS10_CPB19g02008</name>
</gene>
<feature type="compositionally biased region" description="Basic and acidic residues" evidence="6">
    <location>
        <begin position="489"/>
        <end position="498"/>
    </location>
</feature>
<dbReference type="GO" id="GO:0040029">
    <property type="term" value="P:epigenetic regulation of gene expression"/>
    <property type="evidence" value="ECO:0007669"/>
    <property type="project" value="InterPro"/>
</dbReference>
<evidence type="ECO:0000256" key="3">
    <source>
        <dbReference type="ARBA" id="ARBA00022771"/>
    </source>
</evidence>
<dbReference type="PROSITE" id="PS50853">
    <property type="entry name" value="FN3"/>
    <property type="match status" value="1"/>
</dbReference>
<dbReference type="CDD" id="cd00063">
    <property type="entry name" value="FN3"/>
    <property type="match status" value="1"/>
</dbReference>
<name>A0AAV9CI93_ACOCL</name>
<evidence type="ECO:0000256" key="4">
    <source>
        <dbReference type="ARBA" id="ARBA00022833"/>
    </source>
</evidence>
<organism evidence="8 9">
    <name type="scientific">Acorus calamus</name>
    <name type="common">Sweet flag</name>
    <dbReference type="NCBI Taxonomy" id="4465"/>
    <lineage>
        <taxon>Eukaryota</taxon>
        <taxon>Viridiplantae</taxon>
        <taxon>Streptophyta</taxon>
        <taxon>Embryophyta</taxon>
        <taxon>Tracheophyta</taxon>
        <taxon>Spermatophyta</taxon>
        <taxon>Magnoliopsida</taxon>
        <taxon>Liliopsida</taxon>
        <taxon>Acoraceae</taxon>
        <taxon>Acorus</taxon>
    </lineage>
</organism>
<dbReference type="InterPro" id="IPR036116">
    <property type="entry name" value="FN3_sf"/>
</dbReference>
<dbReference type="Pfam" id="PF07227">
    <property type="entry name" value="PHD_Oberon"/>
    <property type="match status" value="1"/>
</dbReference>
<dbReference type="InterPro" id="IPR044514">
    <property type="entry name" value="VIN3-like"/>
</dbReference>
<reference evidence="8" key="2">
    <citation type="submission" date="2023-06" db="EMBL/GenBank/DDBJ databases">
        <authorList>
            <person name="Ma L."/>
            <person name="Liu K.-W."/>
            <person name="Li Z."/>
            <person name="Hsiao Y.-Y."/>
            <person name="Qi Y."/>
            <person name="Fu T."/>
            <person name="Tang G."/>
            <person name="Zhang D."/>
            <person name="Sun W.-H."/>
            <person name="Liu D.-K."/>
            <person name="Li Y."/>
            <person name="Chen G.-Z."/>
            <person name="Liu X.-D."/>
            <person name="Liao X.-Y."/>
            <person name="Jiang Y.-T."/>
            <person name="Yu X."/>
            <person name="Hao Y."/>
            <person name="Huang J."/>
            <person name="Zhao X.-W."/>
            <person name="Ke S."/>
            <person name="Chen Y.-Y."/>
            <person name="Wu W.-L."/>
            <person name="Hsu J.-L."/>
            <person name="Lin Y.-F."/>
            <person name="Huang M.-D."/>
            <person name="Li C.-Y."/>
            <person name="Huang L."/>
            <person name="Wang Z.-W."/>
            <person name="Zhao X."/>
            <person name="Zhong W.-Y."/>
            <person name="Peng D.-H."/>
            <person name="Ahmad S."/>
            <person name="Lan S."/>
            <person name="Zhang J.-S."/>
            <person name="Tsai W.-C."/>
            <person name="Van De Peer Y."/>
            <person name="Liu Z.-J."/>
        </authorList>
    </citation>
    <scope>NUCLEOTIDE SEQUENCE</scope>
    <source>
        <strain evidence="8">CP</strain>
        <tissue evidence="8">Leaves</tissue>
    </source>
</reference>
<dbReference type="GO" id="GO:0005634">
    <property type="term" value="C:nucleus"/>
    <property type="evidence" value="ECO:0007669"/>
    <property type="project" value="UniProtKB-SubCell"/>
</dbReference>
<feature type="domain" description="Fibronectin type-III" evidence="7">
    <location>
        <begin position="266"/>
        <end position="364"/>
    </location>
</feature>
<sequence>MTDQLSKKITRGCKNSELKKPGLLSACPGSQVPHRKQPRKGDNPGRPLLATEVLEDNGCMTNWVCKNSACRAILNSEDTFCKRCSCCICHEFDENKDPSLWLVCTSESKHQDSCGLSCHIECALQHHKVGVVDLGQLMQLDGSYCCASCGKVSGIIGSWKKQLVIAKEARRVDVLCYRISLSYRLLDGTNRFKELHDIVSDAKAKLEVEVGPMNCVSFKMVRGIVSRLSVGSEVQKLCILALDKVDELLNVSGGTNPEEGDGSLPAACKFHFEDVTSSSIVIILKEYCYSPPYPIKGYKLWYWRAREEQDLHQVEPVVFPRSQRKIQISGLQPCTEYSFRIISFTESGNLGHSEAKCFTKSVEIIPRNSTAGIGRKNENVDVEGSSSSARRYPEISSITSPRFKVRDLGNFFRVAAEHGGLLDMFCSVDGEECCDVNCVMKPESVVDAGRKPYVQRGGLDLNVSSVPDLNAELVSPLEDDCHDEDEEDIVSRGMERNGRSQRNGSGDSETWPIISHTEKRKPSLNEEAFDGDSTLINGSPIRLLSQSGELDGSYEYCVKMIRCLEREGHIEKDFRMKFLTWFSLRSTEQERQVVHTYIHTMNDDPNSLADQLVDSFHDIVSSKRPRNGFCGMLWH</sequence>
<keyword evidence="5" id="KW-0539">Nucleus</keyword>
<dbReference type="Pfam" id="PF23380">
    <property type="entry name" value="VIN3_C"/>
    <property type="match status" value="1"/>
</dbReference>
<comment type="subcellular location">
    <subcellularLocation>
        <location evidence="1">Nucleus</location>
    </subcellularLocation>
</comment>
<dbReference type="PANTHER" id="PTHR46286:SF1">
    <property type="entry name" value="VIN3-LIKE PROTEIN 1"/>
    <property type="match status" value="1"/>
</dbReference>
<dbReference type="PANTHER" id="PTHR46286">
    <property type="entry name" value="VIN3-LIKE PROTEIN 2-RELATED"/>
    <property type="match status" value="1"/>
</dbReference>
<keyword evidence="9" id="KW-1185">Reference proteome</keyword>
<dbReference type="AlphaFoldDB" id="A0AAV9CI93"/>
<evidence type="ECO:0000256" key="6">
    <source>
        <dbReference type="SAM" id="MobiDB-lite"/>
    </source>
</evidence>
<evidence type="ECO:0000313" key="8">
    <source>
        <dbReference type="EMBL" id="KAK1288407.1"/>
    </source>
</evidence>
<accession>A0AAV9CI93</accession>